<dbReference type="GO" id="GO:0008296">
    <property type="term" value="F:3'-5'-DNA exonuclease activity"/>
    <property type="evidence" value="ECO:0007669"/>
    <property type="project" value="EnsemblFungi"/>
</dbReference>
<feature type="compositionally biased region" description="Low complexity" evidence="19">
    <location>
        <begin position="668"/>
        <end position="687"/>
    </location>
</feature>
<dbReference type="GO" id="GO:0006303">
    <property type="term" value="P:double-strand break repair via nonhomologous end joining"/>
    <property type="evidence" value="ECO:0007669"/>
    <property type="project" value="EnsemblFungi"/>
</dbReference>
<evidence type="ECO:0000256" key="7">
    <source>
        <dbReference type="ARBA" id="ARBA00022723"/>
    </source>
</evidence>
<feature type="active site" description="Proton donor" evidence="17">
    <location>
        <position position="124"/>
    </location>
</feature>
<comment type="cofactor">
    <cofactor evidence="1 16">
        <name>Mn(2+)</name>
        <dbReference type="ChEBI" id="CHEBI:29035"/>
    </cofactor>
</comment>
<evidence type="ECO:0000256" key="1">
    <source>
        <dbReference type="ARBA" id="ARBA00001936"/>
    </source>
</evidence>
<dbReference type="Pfam" id="PF04152">
    <property type="entry name" value="Mre11_DNA_bind"/>
    <property type="match status" value="1"/>
</dbReference>
<dbReference type="CDD" id="cd00840">
    <property type="entry name" value="MPP_Mre11_N"/>
    <property type="match status" value="1"/>
</dbReference>
<dbReference type="GO" id="GO:0051880">
    <property type="term" value="F:G-quadruplex DNA binding"/>
    <property type="evidence" value="ECO:0007669"/>
    <property type="project" value="EnsemblFungi"/>
</dbReference>
<dbReference type="GO" id="GO:0030870">
    <property type="term" value="C:Mre11 complex"/>
    <property type="evidence" value="ECO:0007669"/>
    <property type="project" value="UniProtKB-UniRule"/>
</dbReference>
<dbReference type="Pfam" id="PF00149">
    <property type="entry name" value="Metallophos"/>
    <property type="match status" value="1"/>
</dbReference>
<dbReference type="EMBL" id="KZ859064">
    <property type="protein sequence ID" value="RDW23795.1"/>
    <property type="molecule type" value="Genomic_DNA"/>
</dbReference>
<reference evidence="22 24" key="2">
    <citation type="submission" date="2018-07" db="EMBL/GenBank/DDBJ databases">
        <title>Draft Genome Assemblies for Five Robust Yarrowia lipolytica Strains Exhibiting High Lipid Production and Pentose Sugar Utilization and Sugar Alcohol Secretion from Undetoxified Lignocellulosic Biomass Hydrolysates.</title>
        <authorList>
            <consortium name="DOE Joint Genome Institute"/>
            <person name="Walker C."/>
            <person name="Ryu S."/>
            <person name="Na H."/>
            <person name="Zane M."/>
            <person name="LaButti K."/>
            <person name="Lipzen A."/>
            <person name="Haridas S."/>
            <person name="Barry K."/>
            <person name="Grigoriev I.V."/>
            <person name="Quarterman J."/>
            <person name="Slininger P."/>
            <person name="Dien B."/>
            <person name="Trinh C.T."/>
        </authorList>
    </citation>
    <scope>NUCLEOTIDE SEQUENCE [LARGE SCALE GENOMIC DNA]</scope>
    <source>
        <strain evidence="22 24">YB392</strain>
    </source>
</reference>
<dbReference type="Proteomes" id="UP000182444">
    <property type="component" value="Chromosome 1B"/>
</dbReference>
<dbReference type="RefSeq" id="XP_500889.1">
    <property type="nucleotide sequence ID" value="XM_500889.1"/>
</dbReference>
<keyword evidence="14 16" id="KW-0539">Nucleus</keyword>
<dbReference type="GO" id="GO:0007095">
    <property type="term" value="P:mitotic G2 DNA damage checkpoint signaling"/>
    <property type="evidence" value="ECO:0007669"/>
    <property type="project" value="TreeGrafter"/>
</dbReference>
<dbReference type="InterPro" id="IPR029052">
    <property type="entry name" value="Metallo-depent_PP-like"/>
</dbReference>
<dbReference type="SUPFAM" id="SSF56300">
    <property type="entry name" value="Metallo-dependent phosphatases"/>
    <property type="match status" value="1"/>
</dbReference>
<dbReference type="GO" id="GO:0097552">
    <property type="term" value="P:mitochondrial double-strand break repair via homologous recombination"/>
    <property type="evidence" value="ECO:0007669"/>
    <property type="project" value="EnsemblFungi"/>
</dbReference>
<keyword evidence="11 16" id="KW-0269">Exonuclease</keyword>
<evidence type="ECO:0000256" key="13">
    <source>
        <dbReference type="ARBA" id="ARBA00023211"/>
    </source>
</evidence>
<keyword evidence="8 16" id="KW-0255">Endonuclease</keyword>
<dbReference type="GO" id="GO:0035753">
    <property type="term" value="P:maintenance of DNA trinucleotide repeats"/>
    <property type="evidence" value="ECO:0007669"/>
    <property type="project" value="EnsemblFungi"/>
</dbReference>
<dbReference type="GO" id="GO:1990918">
    <property type="term" value="P:double-strand break repair involved in meiotic recombination"/>
    <property type="evidence" value="ECO:0007669"/>
    <property type="project" value="EnsemblFungi"/>
</dbReference>
<dbReference type="InterPro" id="IPR038487">
    <property type="entry name" value="Mre11_capping_dom"/>
</dbReference>
<dbReference type="eggNOG" id="KOG2310">
    <property type="taxonomic scope" value="Eukaryota"/>
</dbReference>
<dbReference type="GO" id="GO:0000723">
    <property type="term" value="P:telomere maintenance"/>
    <property type="evidence" value="ECO:0007669"/>
    <property type="project" value="EnsemblFungi"/>
</dbReference>
<dbReference type="InterPro" id="IPR004843">
    <property type="entry name" value="Calcineurin-like_PHP"/>
</dbReference>
<evidence type="ECO:0000256" key="2">
    <source>
        <dbReference type="ARBA" id="ARBA00004123"/>
    </source>
</evidence>
<evidence type="ECO:0000313" key="24">
    <source>
        <dbReference type="Proteomes" id="UP000256601"/>
    </source>
</evidence>
<dbReference type="GO" id="GO:0006284">
    <property type="term" value="P:base-excision repair"/>
    <property type="evidence" value="ECO:0007669"/>
    <property type="project" value="EnsemblFungi"/>
</dbReference>
<dbReference type="GO" id="GO:0035861">
    <property type="term" value="C:site of double-strand break"/>
    <property type="evidence" value="ECO:0007669"/>
    <property type="project" value="EnsemblFungi"/>
</dbReference>
<evidence type="ECO:0000313" key="22">
    <source>
        <dbReference type="EMBL" id="RDW23795.1"/>
    </source>
</evidence>
<evidence type="ECO:0000256" key="11">
    <source>
        <dbReference type="ARBA" id="ARBA00022839"/>
    </source>
</evidence>
<feature type="compositionally biased region" description="Basic and acidic residues" evidence="19">
    <location>
        <begin position="523"/>
        <end position="532"/>
    </location>
</feature>
<evidence type="ECO:0000259" key="20">
    <source>
        <dbReference type="SMART" id="SM01347"/>
    </source>
</evidence>
<keyword evidence="9 16" id="KW-0227">DNA damage</keyword>
<dbReference type="GO" id="GO:0003691">
    <property type="term" value="F:double-stranded telomeric DNA binding"/>
    <property type="evidence" value="ECO:0007669"/>
    <property type="project" value="EnsemblFungi"/>
</dbReference>
<evidence type="ECO:0000256" key="16">
    <source>
        <dbReference type="PIRNR" id="PIRNR000882"/>
    </source>
</evidence>
<evidence type="ECO:0000256" key="12">
    <source>
        <dbReference type="ARBA" id="ARBA00023204"/>
    </source>
</evidence>
<keyword evidence="13 16" id="KW-0464">Manganese</keyword>
<evidence type="ECO:0000313" key="21">
    <source>
        <dbReference type="EMBL" id="AOW01699.1"/>
    </source>
</evidence>
<dbReference type="GO" id="GO:0010780">
    <property type="term" value="P:meiotic DNA double-strand break formation involved in reciprocal meiotic recombination"/>
    <property type="evidence" value="ECO:0007669"/>
    <property type="project" value="EnsemblFungi"/>
</dbReference>
<dbReference type="KEGG" id="yli:2907436"/>
<evidence type="ECO:0000256" key="15">
    <source>
        <dbReference type="ARBA" id="ARBA00023254"/>
    </source>
</evidence>
<dbReference type="FunFam" id="3.60.21.10:FF:000011">
    <property type="entry name" value="Double-strand break repair protein"/>
    <property type="match status" value="1"/>
</dbReference>
<evidence type="ECO:0000256" key="19">
    <source>
        <dbReference type="SAM" id="MobiDB-lite"/>
    </source>
</evidence>
<dbReference type="EMBL" id="CP017554">
    <property type="protein sequence ID" value="AOW01699.1"/>
    <property type="molecule type" value="Genomic_DNA"/>
</dbReference>
<dbReference type="Gene3D" id="3.30.110.110">
    <property type="entry name" value="Mre11, capping domain"/>
    <property type="match status" value="1"/>
</dbReference>
<dbReference type="GO" id="GO:0000014">
    <property type="term" value="F:single-stranded DNA endodeoxyribonuclease activity"/>
    <property type="evidence" value="ECO:0007669"/>
    <property type="project" value="TreeGrafter"/>
</dbReference>
<dbReference type="GO" id="GO:0030437">
    <property type="term" value="P:ascospore formation"/>
    <property type="evidence" value="ECO:0007669"/>
    <property type="project" value="EnsemblFungi"/>
</dbReference>
<keyword evidence="10 16" id="KW-0378">Hydrolase</keyword>
<accession>A0A1D8N7W6</accession>
<evidence type="ECO:0000256" key="4">
    <source>
        <dbReference type="ARBA" id="ARBA00009028"/>
    </source>
</evidence>
<dbReference type="AlphaFoldDB" id="A0A1D8N7W6"/>
<feature type="region of interest" description="Disordered" evidence="19">
    <location>
        <begin position="506"/>
        <end position="701"/>
    </location>
</feature>
<dbReference type="GO" id="GO:0010791">
    <property type="term" value="P:DNA double-strand break processing involved in repair via synthesis-dependent strand annealing"/>
    <property type="evidence" value="ECO:0007669"/>
    <property type="project" value="EnsemblFungi"/>
</dbReference>
<comment type="subcellular location">
    <subcellularLocation>
        <location evidence="3">Chromosome</location>
    </subcellularLocation>
    <subcellularLocation>
        <location evidence="2 16">Nucleus</location>
    </subcellularLocation>
</comment>
<dbReference type="GO" id="GO:0060090">
    <property type="term" value="F:molecular adaptor activity"/>
    <property type="evidence" value="ECO:0007669"/>
    <property type="project" value="EnsemblFungi"/>
</dbReference>
<dbReference type="PANTHER" id="PTHR10139">
    <property type="entry name" value="DOUBLE-STRAND BREAK REPAIR PROTEIN MRE11"/>
    <property type="match status" value="1"/>
</dbReference>
<evidence type="ECO:0000256" key="14">
    <source>
        <dbReference type="ARBA" id="ARBA00023242"/>
    </source>
</evidence>
<keyword evidence="5" id="KW-0158">Chromosome</keyword>
<dbReference type="OrthoDB" id="30417at2759"/>
<dbReference type="GO" id="GO:0140445">
    <property type="term" value="C:chromosome, telomeric repeat region"/>
    <property type="evidence" value="ECO:0007669"/>
    <property type="project" value="EnsemblFungi"/>
</dbReference>
<dbReference type="InterPro" id="IPR003701">
    <property type="entry name" value="Mre11"/>
</dbReference>
<keyword evidence="12 16" id="KW-0234">DNA repair</keyword>
<dbReference type="GO" id="GO:0043047">
    <property type="term" value="F:single-stranded telomeric DNA binding"/>
    <property type="evidence" value="ECO:0007669"/>
    <property type="project" value="EnsemblFungi"/>
</dbReference>
<dbReference type="VEuPathDB" id="FungiDB:YALI1_B19120g"/>
<evidence type="ECO:0000256" key="18">
    <source>
        <dbReference type="RuleBase" id="RU003447"/>
    </source>
</evidence>
<gene>
    <name evidence="22" type="ORF">B0I71DRAFT_135348</name>
    <name evidence="21" type="ORF">YALI1_B19120g</name>
</gene>
<evidence type="ECO:0000256" key="9">
    <source>
        <dbReference type="ARBA" id="ARBA00022763"/>
    </source>
</evidence>
<comment type="similarity">
    <text evidence="4 16 18">Belongs to the MRE11/RAD32 family.</text>
</comment>
<comment type="function">
    <text evidence="16">Core component of the MRN complex, which plays a central role in double-strand break (DSB) repair, DNA recombination, maintenance of telomere integrity and meiosis. The MRN complex is involved in the repair of DNA double-strand breaks (DSBs) via homologous recombination (HR), an error-free mechanism which primarily occurs during S and G2 phases. The complex (1) mediates the end resection of damaged DNA, which generates proper single-stranded DNA, a key initial steps in HR, and is (2) required for the recruitment of other repair factors and efficient activation of ATM and ATR upon DNA damage. Within the MRN complex, MRE11 possesses both single-strand endonuclease activity and double-strand-specific 3'-5' exonuclease activity. MRE11 first endonucleolytically cleaves the 5' strand at DNA DSB ends to prevent non-homologous end joining (NHEJ) and licence HR. It then generates a single-stranded DNA gap via 3' to 5' exonucleolytic degradation, which is required for single-strand invasion and recombination.</text>
</comment>
<keyword evidence="22" id="KW-0238">DNA-binding</keyword>
<dbReference type="VEuPathDB" id="FungiDB:YALI0_B14553g"/>
<keyword evidence="15 16" id="KW-0469">Meiosis</keyword>
<reference evidence="21 23" key="1">
    <citation type="journal article" date="2016" name="PLoS ONE">
        <title>Sequence Assembly of Yarrowia lipolytica Strain W29/CLIB89 Shows Transposable Element Diversity.</title>
        <authorList>
            <person name="Magnan C."/>
            <person name="Yu J."/>
            <person name="Chang I."/>
            <person name="Jahn E."/>
            <person name="Kanomata Y."/>
            <person name="Wu J."/>
            <person name="Zeller M."/>
            <person name="Oakes M."/>
            <person name="Baldi P."/>
            <person name="Sandmeyer S."/>
        </authorList>
    </citation>
    <scope>NUCLEOTIDE SEQUENCE [LARGE SCALE GENOMIC DNA]</scope>
    <source>
        <strain evidence="21">CLIB89</strain>
        <strain evidence="23">CLIB89(W29)</strain>
    </source>
</reference>
<evidence type="ECO:0000313" key="23">
    <source>
        <dbReference type="Proteomes" id="UP000182444"/>
    </source>
</evidence>
<evidence type="ECO:0000256" key="3">
    <source>
        <dbReference type="ARBA" id="ARBA00004286"/>
    </source>
</evidence>
<keyword evidence="7" id="KW-0479">Metal-binding</keyword>
<dbReference type="GO" id="GO:0031573">
    <property type="term" value="P:mitotic intra-S DNA damage checkpoint signaling"/>
    <property type="evidence" value="ECO:0007669"/>
    <property type="project" value="EnsemblFungi"/>
</dbReference>
<dbReference type="GeneID" id="2907436"/>
<feature type="compositionally biased region" description="Acidic residues" evidence="19">
    <location>
        <begin position="612"/>
        <end position="629"/>
    </location>
</feature>
<evidence type="ECO:0000256" key="10">
    <source>
        <dbReference type="ARBA" id="ARBA00022801"/>
    </source>
</evidence>
<dbReference type="GO" id="GO:0030145">
    <property type="term" value="F:manganese ion binding"/>
    <property type="evidence" value="ECO:0007669"/>
    <property type="project" value="UniProtKB-UniRule"/>
</dbReference>
<dbReference type="GO" id="GO:0006357">
    <property type="term" value="P:regulation of transcription by RNA polymerase II"/>
    <property type="evidence" value="ECO:0007669"/>
    <property type="project" value="EnsemblFungi"/>
</dbReference>
<dbReference type="GO" id="GO:0004017">
    <property type="term" value="F:AMP kinase activity"/>
    <property type="evidence" value="ECO:0007669"/>
    <property type="project" value="EnsemblFungi"/>
</dbReference>
<organism evidence="21 23">
    <name type="scientific">Yarrowia lipolytica</name>
    <name type="common">Candida lipolytica</name>
    <dbReference type="NCBI Taxonomy" id="4952"/>
    <lineage>
        <taxon>Eukaryota</taxon>
        <taxon>Fungi</taxon>
        <taxon>Dikarya</taxon>
        <taxon>Ascomycota</taxon>
        <taxon>Saccharomycotina</taxon>
        <taxon>Dipodascomycetes</taxon>
        <taxon>Dipodascales</taxon>
        <taxon>Dipodascales incertae sedis</taxon>
        <taxon>Yarrowia</taxon>
    </lineage>
</organism>
<dbReference type="GO" id="GO:0062176">
    <property type="term" value="P:R-loop processing"/>
    <property type="evidence" value="ECO:0007669"/>
    <property type="project" value="EnsemblFungi"/>
</dbReference>
<dbReference type="GO" id="GO:0000727">
    <property type="term" value="P:double-strand break repair via break-induced replication"/>
    <property type="evidence" value="ECO:0007669"/>
    <property type="project" value="EnsemblFungi"/>
</dbReference>
<dbReference type="NCBIfam" id="TIGR00583">
    <property type="entry name" value="mre11"/>
    <property type="match status" value="1"/>
</dbReference>
<keyword evidence="6 16" id="KW-0540">Nuclease</keyword>
<evidence type="ECO:0000256" key="17">
    <source>
        <dbReference type="PIRSR" id="PIRSR000882-1"/>
    </source>
</evidence>
<dbReference type="InterPro" id="IPR007281">
    <property type="entry name" value="Mre11_DNA-bd"/>
</dbReference>
<proteinExistence type="inferred from homology"/>
<dbReference type="SMART" id="SM01347">
    <property type="entry name" value="Mre11_DNA_bind"/>
    <property type="match status" value="1"/>
</dbReference>
<sequence>MTTRGPDTIRILITTDNHVGYNEQDPIRGDDSWKTFHEIMGLARTEDVDMVLQAGDLFHINKPSRKSMYQVIRSLRMNCYGERPCELELLSDPTLALDQTFNHLNYEDPNINVSVPVFAISGNHDDSGGDAMLCPNDVLAATGLINHFGRVTQNDQITVTPLLFRKGSTNLALYGLANVRDERLFRTFASGNVEFLRPQDDQAWFSLLAVHQNRASHTETSYLPGNFLPQFLNMIIWGHEHECIEVPEENPEKGFHVLQAGSSVATSLCEGEAKPKYAFILCITGTTYELEKIRLKTVRPFVMKEVALSNSGIAPGREAWIEISKYLSMEIDGMIEKANSEWLAEHGLAEEDVGAGAGVTPPLPLIRLRVEYSGGYEVENPRRFSNRYVGRVANINDVVQFYKKKARDTTGSAATQQDLRKAVSRTADRQVLDNLKVQTLVEEILGKEALCLLPENGLGEAVASFVDKNDKNAVKAFVDGSLKFQVAELLKINDLDEESLLTHMGSAKTKGREAVRAGSLVSVREDTPDKRAHSTLSSDGEFETAPTTTATRGRGRGRGSATRGTTRGRGRGARGGAHSTRASARKPAISKATIIDSDNEVSDSQSDHAVPDDDSDISLVLDSDEEEEVMPVKRSSRRAAVLEDQSPKTTTRSTRSASKVAPKTASRPASKATPATKPAAKPTSSTSNQTISLLDDDDGFD</sequence>
<dbReference type="InterPro" id="IPR041796">
    <property type="entry name" value="Mre11_N"/>
</dbReference>
<protein>
    <recommendedName>
        <fullName evidence="16">Double-strand break repair protein</fullName>
    </recommendedName>
</protein>
<dbReference type="PIRSF" id="PIRSF000882">
    <property type="entry name" value="DSB_repair_MRE11"/>
    <property type="match status" value="1"/>
</dbReference>
<evidence type="ECO:0000256" key="6">
    <source>
        <dbReference type="ARBA" id="ARBA00022722"/>
    </source>
</evidence>
<dbReference type="Proteomes" id="UP000256601">
    <property type="component" value="Unassembled WGS sequence"/>
</dbReference>
<dbReference type="PANTHER" id="PTHR10139:SF1">
    <property type="entry name" value="DOUBLE-STRAND BREAK REPAIR PROTEIN MRE11"/>
    <property type="match status" value="1"/>
</dbReference>
<feature type="domain" description="Mre11 DNA-binding" evidence="20">
    <location>
        <begin position="288"/>
        <end position="465"/>
    </location>
</feature>
<name>A0A1D8N7W6_YARLL</name>
<dbReference type="Gene3D" id="3.60.21.10">
    <property type="match status" value="1"/>
</dbReference>
<dbReference type="OMA" id="QNHTGHT"/>
<evidence type="ECO:0000256" key="5">
    <source>
        <dbReference type="ARBA" id="ARBA00022454"/>
    </source>
</evidence>
<evidence type="ECO:0000256" key="8">
    <source>
        <dbReference type="ARBA" id="ARBA00022759"/>
    </source>
</evidence>